<sequence length="169" mass="18336">MSVESSHSVEDRVEEFILAPSDPAWGDERARDEYYRAMTIGYYWTAPATLVLSLIAAAEGAKIAAVAALWLAVFTQLAAYRYCVRHDVPLGEIMKSFLTKKRMVALIAILIPYLALWCSLMVDSDPSTIAGAVVGGLVGTVIAGALGALLARQERRREAAAGEQDDVFE</sequence>
<evidence type="ECO:0000256" key="1">
    <source>
        <dbReference type="SAM" id="Phobius"/>
    </source>
</evidence>
<accession>A0AA90ND84</accession>
<keyword evidence="1" id="KW-0812">Transmembrane</keyword>
<organism evidence="2 3">
    <name type="scientific">Tsukamurella strandjordii</name>
    <dbReference type="NCBI Taxonomy" id="147577"/>
    <lineage>
        <taxon>Bacteria</taxon>
        <taxon>Bacillati</taxon>
        <taxon>Actinomycetota</taxon>
        <taxon>Actinomycetes</taxon>
        <taxon>Mycobacteriales</taxon>
        <taxon>Tsukamurellaceae</taxon>
        <taxon>Tsukamurella</taxon>
    </lineage>
</organism>
<feature type="transmembrane region" description="Helical" evidence="1">
    <location>
        <begin position="128"/>
        <end position="151"/>
    </location>
</feature>
<dbReference type="RefSeq" id="WP_220657297.1">
    <property type="nucleotide sequence ID" value="NZ_BAAAII010000008.1"/>
</dbReference>
<gene>
    <name evidence="2" type="ORF">Q7X28_17585</name>
</gene>
<proteinExistence type="predicted"/>
<comment type="caution">
    <text evidence="2">The sequence shown here is derived from an EMBL/GenBank/DDBJ whole genome shotgun (WGS) entry which is preliminary data.</text>
</comment>
<evidence type="ECO:0000313" key="3">
    <source>
        <dbReference type="Proteomes" id="UP001178281"/>
    </source>
</evidence>
<evidence type="ECO:0000313" key="2">
    <source>
        <dbReference type="EMBL" id="MDP0399738.1"/>
    </source>
</evidence>
<keyword evidence="3" id="KW-1185">Reference proteome</keyword>
<feature type="transmembrane region" description="Helical" evidence="1">
    <location>
        <begin position="63"/>
        <end position="83"/>
    </location>
</feature>
<dbReference type="Proteomes" id="UP001178281">
    <property type="component" value="Unassembled WGS sequence"/>
</dbReference>
<feature type="transmembrane region" description="Helical" evidence="1">
    <location>
        <begin position="40"/>
        <end position="57"/>
    </location>
</feature>
<feature type="transmembrane region" description="Helical" evidence="1">
    <location>
        <begin position="103"/>
        <end position="122"/>
    </location>
</feature>
<dbReference type="EMBL" id="JAUTIX010000007">
    <property type="protein sequence ID" value="MDP0399738.1"/>
    <property type="molecule type" value="Genomic_DNA"/>
</dbReference>
<dbReference type="AlphaFoldDB" id="A0AA90ND84"/>
<keyword evidence="1" id="KW-0472">Membrane</keyword>
<name>A0AA90ND84_9ACTN</name>
<keyword evidence="1" id="KW-1133">Transmembrane helix</keyword>
<protein>
    <submittedName>
        <fullName evidence="2">Uncharacterized protein</fullName>
    </submittedName>
</protein>
<dbReference type="CDD" id="cd12087">
    <property type="entry name" value="TM_EGFR-like"/>
    <property type="match status" value="1"/>
</dbReference>
<reference evidence="2" key="1">
    <citation type="submission" date="2023-08" db="EMBL/GenBank/DDBJ databases">
        <title>The draft genome of Tsukamurella strandjordii strain 050030.</title>
        <authorList>
            <person name="Zhao F."/>
            <person name="Feng Y."/>
            <person name="Zong Z."/>
        </authorList>
    </citation>
    <scope>NUCLEOTIDE SEQUENCE</scope>
    <source>
        <strain evidence="2">050030</strain>
    </source>
</reference>